<accession>G8BZ93</accession>
<keyword evidence="8" id="KW-0175">Coiled coil</keyword>
<dbReference type="FunFam" id="3.30.70.330:FF:000257">
    <property type="entry name" value="CCR4-NOT core complex subunit Not4"/>
    <property type="match status" value="1"/>
</dbReference>
<dbReference type="Proteomes" id="UP000005666">
    <property type="component" value="Chromosome 11"/>
</dbReference>
<dbReference type="GO" id="GO:0006513">
    <property type="term" value="P:protein monoubiquitination"/>
    <property type="evidence" value="ECO:0007669"/>
    <property type="project" value="EnsemblFungi"/>
</dbReference>
<dbReference type="EMBL" id="HE612866">
    <property type="protein sequence ID" value="CCE65221.1"/>
    <property type="molecule type" value="Genomic_DNA"/>
</dbReference>
<evidence type="ECO:0000259" key="14">
    <source>
        <dbReference type="PROSITE" id="PS50089"/>
    </source>
</evidence>
<dbReference type="GO" id="GO:0032968">
    <property type="term" value="P:positive regulation of transcription elongation by RNA polymerase II"/>
    <property type="evidence" value="ECO:0007669"/>
    <property type="project" value="EnsemblFungi"/>
</dbReference>
<dbReference type="Pfam" id="PF14570">
    <property type="entry name" value="zf-RING_4"/>
    <property type="match status" value="1"/>
</dbReference>
<evidence type="ECO:0000256" key="1">
    <source>
        <dbReference type="ARBA" id="ARBA00004123"/>
    </source>
</evidence>
<dbReference type="Gene3D" id="3.30.70.330">
    <property type="match status" value="1"/>
</dbReference>
<dbReference type="GO" id="GO:0008270">
    <property type="term" value="F:zinc ion binding"/>
    <property type="evidence" value="ECO:0007669"/>
    <property type="project" value="UniProtKB-KW"/>
</dbReference>
<keyword evidence="9" id="KW-0804">Transcription</keyword>
<comment type="subcellular location">
    <subcellularLocation>
        <location evidence="1">Nucleus</location>
    </subcellularLocation>
</comment>
<dbReference type="FunFam" id="3.30.40.10:FF:000006">
    <property type="entry name" value="CCR4-NOT transcription complex subunit 4"/>
    <property type="match status" value="1"/>
</dbReference>
<dbReference type="InterPro" id="IPR003954">
    <property type="entry name" value="RRM_euk-type"/>
</dbReference>
<keyword evidence="18" id="KW-1185">Reference proteome</keyword>
<feature type="region of interest" description="Disordered" evidence="13">
    <location>
        <begin position="103"/>
        <end position="124"/>
    </location>
</feature>
<dbReference type="PROSITE" id="PS50103">
    <property type="entry name" value="ZF_C3H1"/>
    <property type="match status" value="1"/>
</dbReference>
<dbReference type="InterPro" id="IPR013083">
    <property type="entry name" value="Znf_RING/FYVE/PHD"/>
</dbReference>
<dbReference type="GO" id="GO:0061630">
    <property type="term" value="F:ubiquitin protein ligase activity"/>
    <property type="evidence" value="ECO:0007669"/>
    <property type="project" value="EnsemblFungi"/>
</dbReference>
<keyword evidence="10" id="KW-0539">Nucleus</keyword>
<evidence type="ECO:0000256" key="11">
    <source>
        <dbReference type="PROSITE-ProRule" id="PRU00176"/>
    </source>
</evidence>
<evidence type="ECO:0000256" key="4">
    <source>
        <dbReference type="ARBA" id="ARBA00022771"/>
    </source>
</evidence>
<evidence type="ECO:0000256" key="10">
    <source>
        <dbReference type="ARBA" id="ARBA00023242"/>
    </source>
</evidence>
<keyword evidence="4 12" id="KW-0863">Zinc-finger</keyword>
<protein>
    <recommendedName>
        <fullName evidence="19">RING-type domain-containing protein</fullName>
    </recommendedName>
</protein>
<dbReference type="InterPro" id="IPR035979">
    <property type="entry name" value="RBD_domain_sf"/>
</dbReference>
<evidence type="ECO:0000256" key="7">
    <source>
        <dbReference type="ARBA" id="ARBA00023015"/>
    </source>
</evidence>
<dbReference type="SUPFAM" id="SSF54928">
    <property type="entry name" value="RNA-binding domain, RBD"/>
    <property type="match status" value="1"/>
</dbReference>
<keyword evidence="7" id="KW-0805">Transcription regulation</keyword>
<evidence type="ECO:0000313" key="17">
    <source>
        <dbReference type="EMBL" id="CCE65221.1"/>
    </source>
</evidence>
<feature type="zinc finger region" description="C3H1-type" evidence="12">
    <location>
        <begin position="231"/>
        <end position="258"/>
    </location>
</feature>
<dbReference type="InterPro" id="IPR001841">
    <property type="entry name" value="Znf_RING"/>
</dbReference>
<dbReference type="SUPFAM" id="SSF57850">
    <property type="entry name" value="RING/U-box"/>
    <property type="match status" value="1"/>
</dbReference>
<dbReference type="PROSITE" id="PS50089">
    <property type="entry name" value="ZF_RING_2"/>
    <property type="match status" value="1"/>
</dbReference>
<dbReference type="InterPro" id="IPR039515">
    <property type="entry name" value="NOT4_mRING-HC-C4C4"/>
</dbReference>
<dbReference type="InterPro" id="IPR000504">
    <property type="entry name" value="RRM_dom"/>
</dbReference>
<dbReference type="GO" id="GO:0070966">
    <property type="term" value="P:nuclear-transcribed mRNA catabolic process, no-go decay"/>
    <property type="evidence" value="ECO:0007669"/>
    <property type="project" value="EnsemblFungi"/>
</dbReference>
<dbReference type="GO" id="GO:0005634">
    <property type="term" value="C:nucleus"/>
    <property type="evidence" value="ECO:0007669"/>
    <property type="project" value="UniProtKB-SubCell"/>
</dbReference>
<dbReference type="OMA" id="DGTYMDG"/>
<evidence type="ECO:0008006" key="19">
    <source>
        <dbReference type="Google" id="ProtNLM"/>
    </source>
</evidence>
<reference evidence="17 18" key="1">
    <citation type="journal article" date="2011" name="Proc. Natl. Acad. Sci. U.S.A.">
        <title>Evolutionary erosion of yeast sex chromosomes by mating-type switching accidents.</title>
        <authorList>
            <person name="Gordon J.L."/>
            <person name="Armisen D."/>
            <person name="Proux-Wera E."/>
            <person name="Oheigeartaigh S.S."/>
            <person name="Byrne K.P."/>
            <person name="Wolfe K.H."/>
        </authorList>
    </citation>
    <scope>NUCLEOTIDE SEQUENCE [LARGE SCALE GENOMIC DNA]</scope>
    <source>
        <strain evidence="18">ATCC 24235 / CBS 4417 / NBRC 1672 / NRRL Y-8282 / UCD 70-5</strain>
    </source>
</reference>
<dbReference type="CDD" id="cd12438">
    <property type="entry name" value="RRM_CNOT4"/>
    <property type="match status" value="1"/>
</dbReference>
<evidence type="ECO:0000256" key="2">
    <source>
        <dbReference type="ARBA" id="ARBA00022491"/>
    </source>
</evidence>
<dbReference type="InterPro" id="IPR000571">
    <property type="entry name" value="Znf_CCCH"/>
</dbReference>
<dbReference type="KEGG" id="tpf:TPHA_0K00870"/>
<dbReference type="InterPro" id="IPR039780">
    <property type="entry name" value="Mot2"/>
</dbReference>
<feature type="region of interest" description="Disordered" evidence="13">
    <location>
        <begin position="570"/>
        <end position="590"/>
    </location>
</feature>
<evidence type="ECO:0000259" key="16">
    <source>
        <dbReference type="PROSITE" id="PS50103"/>
    </source>
</evidence>
<evidence type="ECO:0000256" key="9">
    <source>
        <dbReference type="ARBA" id="ARBA00023163"/>
    </source>
</evidence>
<dbReference type="InterPro" id="IPR012677">
    <property type="entry name" value="Nucleotide-bd_a/b_plait_sf"/>
</dbReference>
<feature type="domain" description="RRM" evidence="15">
    <location>
        <begin position="139"/>
        <end position="234"/>
    </location>
</feature>
<dbReference type="PROSITE" id="PS50102">
    <property type="entry name" value="RRM"/>
    <property type="match status" value="1"/>
</dbReference>
<gene>
    <name evidence="17" type="primary">TPHA0K00870</name>
    <name evidence="17" type="ordered locus">TPHA_0K00870</name>
</gene>
<dbReference type="InterPro" id="IPR034261">
    <property type="entry name" value="CNOT4_RRM"/>
</dbReference>
<dbReference type="OrthoDB" id="1923159at2759"/>
<feature type="domain" description="RING-type" evidence="14">
    <location>
        <begin position="35"/>
        <end position="80"/>
    </location>
</feature>
<dbReference type="SMART" id="SM00361">
    <property type="entry name" value="RRM_1"/>
    <property type="match status" value="1"/>
</dbReference>
<organism evidence="17 18">
    <name type="scientific">Tetrapisispora phaffii (strain ATCC 24235 / CBS 4417 / NBRC 1672 / NRRL Y-8282 / UCD 70-5)</name>
    <name type="common">Yeast</name>
    <name type="synonym">Fabospora phaffii</name>
    <dbReference type="NCBI Taxonomy" id="1071381"/>
    <lineage>
        <taxon>Eukaryota</taxon>
        <taxon>Fungi</taxon>
        <taxon>Dikarya</taxon>
        <taxon>Ascomycota</taxon>
        <taxon>Saccharomycotina</taxon>
        <taxon>Saccharomycetes</taxon>
        <taxon>Saccharomycetales</taxon>
        <taxon>Saccharomycetaceae</taxon>
        <taxon>Tetrapisispora</taxon>
    </lineage>
</organism>
<keyword evidence="6 11" id="KW-0694">RNA-binding</keyword>
<evidence type="ECO:0000256" key="8">
    <source>
        <dbReference type="ARBA" id="ARBA00023054"/>
    </source>
</evidence>
<dbReference type="GO" id="GO:0030015">
    <property type="term" value="C:CCR4-NOT core complex"/>
    <property type="evidence" value="ECO:0007669"/>
    <property type="project" value="EnsemblFungi"/>
</dbReference>
<evidence type="ECO:0000256" key="12">
    <source>
        <dbReference type="PROSITE-ProRule" id="PRU00723"/>
    </source>
</evidence>
<evidence type="ECO:0000313" key="18">
    <source>
        <dbReference type="Proteomes" id="UP000005666"/>
    </source>
</evidence>
<keyword evidence="5 12" id="KW-0862">Zinc</keyword>
<evidence type="ECO:0000256" key="6">
    <source>
        <dbReference type="ARBA" id="ARBA00022884"/>
    </source>
</evidence>
<dbReference type="GO" id="GO:0010498">
    <property type="term" value="P:proteasomal protein catabolic process"/>
    <property type="evidence" value="ECO:0007669"/>
    <property type="project" value="EnsemblFungi"/>
</dbReference>
<dbReference type="eggNOG" id="KOG2068">
    <property type="taxonomic scope" value="Eukaryota"/>
</dbReference>
<dbReference type="GO" id="GO:0022626">
    <property type="term" value="C:cytosolic ribosome"/>
    <property type="evidence" value="ECO:0007669"/>
    <property type="project" value="EnsemblFungi"/>
</dbReference>
<dbReference type="PANTHER" id="PTHR12603:SF0">
    <property type="entry name" value="CCR4-NOT TRANSCRIPTION COMPLEX SUBUNIT 4"/>
    <property type="match status" value="1"/>
</dbReference>
<dbReference type="CDD" id="cd16618">
    <property type="entry name" value="mRING-HC-C4C4_CNOT4"/>
    <property type="match status" value="1"/>
</dbReference>
<proteinExistence type="predicted"/>
<dbReference type="STRING" id="1071381.G8BZ93"/>
<evidence type="ECO:0000256" key="13">
    <source>
        <dbReference type="SAM" id="MobiDB-lite"/>
    </source>
</evidence>
<keyword evidence="3 12" id="KW-0479">Metal-binding</keyword>
<sequence length="605" mass="67850">MATANPHVHENLKAIQKTLSNYDTSFLSDDEEDLCPLCLEALDITDKNFKPCPCGYQICQFCYNNIRQNEELNGRCPACRRKYDDENVEYVILTSEELKMEREKQTRKEWERKQRDKERKENEYANRKHLAGMRVIQKNLVYVVGVNPPVIYEEVANLLKSDKYFGQYGKINKIVVNKKTPHPNNNSDHYHHSHQVGYGVYITFSKKEDAARCIAQVDGTYMDGRLVKAAYGTTKYCSSYLRGLSCPNPNCMFLHEPGEEADSFNRRELTNKPSQQQSSGHTMFYKNTTLNASQTNTATKDMNGLSDSNTSSPAPVKAQLHTENTVNSGTPTPILTPATVKPGANPWGISQAPTPVISLNVSKNTSSNHLPSLSNTLDLSKEIKDTKDVVPNTTTGNSNIPLAAANVAAAPTSGGSSKKKNTNNDKDYIDPYDSLVRAVDFINSRIQFLSEYKPREIKLRSDIIDDETYNRYPSLFSWSNIEASETSDNTLTRKLIDILTVKPAETDNHVMSFLQNVNAALPAVQQQQQQQTPIMQNQKMYQGQVAQPQQMNMNTVPPPGIFGPQKNQLPVRQPPQTHIEQSNPSANSTDFLNQLINGRKVSAST</sequence>
<evidence type="ECO:0000256" key="3">
    <source>
        <dbReference type="ARBA" id="ARBA00022723"/>
    </source>
</evidence>
<dbReference type="PANTHER" id="PTHR12603">
    <property type="entry name" value="CCR4-NOT TRANSCRIPTION COMPLEX RELATED"/>
    <property type="match status" value="1"/>
</dbReference>
<dbReference type="Gene3D" id="3.30.40.10">
    <property type="entry name" value="Zinc/RING finger domain, C3HC4 (zinc finger)"/>
    <property type="match status" value="1"/>
</dbReference>
<dbReference type="RefSeq" id="XP_003687655.1">
    <property type="nucleotide sequence ID" value="XM_003687607.1"/>
</dbReference>
<dbReference type="GO" id="GO:0031087">
    <property type="term" value="P:deadenylation-independent decapping of nuclear-transcribed mRNA"/>
    <property type="evidence" value="ECO:0007669"/>
    <property type="project" value="EnsemblFungi"/>
</dbReference>
<dbReference type="GeneID" id="11533329"/>
<dbReference type="HOGENOM" id="CLU_028046_0_0_1"/>
<dbReference type="GO" id="GO:0000209">
    <property type="term" value="P:protein polyubiquitination"/>
    <property type="evidence" value="ECO:0007669"/>
    <property type="project" value="EnsemblFungi"/>
</dbReference>
<dbReference type="AlphaFoldDB" id="G8BZ93"/>
<evidence type="ECO:0000259" key="15">
    <source>
        <dbReference type="PROSITE" id="PS50102"/>
    </source>
</evidence>
<feature type="domain" description="C3H1-type" evidence="16">
    <location>
        <begin position="231"/>
        <end position="258"/>
    </location>
</feature>
<evidence type="ECO:0000256" key="5">
    <source>
        <dbReference type="ARBA" id="ARBA00022833"/>
    </source>
</evidence>
<dbReference type="GO" id="GO:0003723">
    <property type="term" value="F:RNA binding"/>
    <property type="evidence" value="ECO:0007669"/>
    <property type="project" value="UniProtKB-UniRule"/>
</dbReference>
<name>G8BZ93_TETPH</name>
<keyword evidence="2" id="KW-0678">Repressor</keyword>